<dbReference type="Proteomes" id="UP001231189">
    <property type="component" value="Unassembled WGS sequence"/>
</dbReference>
<keyword evidence="1" id="KW-0175">Coiled coil</keyword>
<proteinExistence type="predicted"/>
<dbReference type="AlphaFoldDB" id="A0AAD8QH90"/>
<evidence type="ECO:0000256" key="1">
    <source>
        <dbReference type="SAM" id="Coils"/>
    </source>
</evidence>
<sequence>MMEQVWGPANTEEQELNELEGGIKAFFAKHKNVRQNTRKLHEDLRTHVLEQRQEIELLQTRDADNQKAIALLETRIKGFEDDIAKLPSIDSLSAKIELLEAENETLKKFLKESFEEESKKKKELLEKHAQELSDLAEKLKKSQQRIQTLVAKNKEYEAEAEAIDKMIFRKNLFFLTL</sequence>
<dbReference type="EMBL" id="JAUUTY010000219">
    <property type="protein sequence ID" value="KAK1602618.1"/>
    <property type="molecule type" value="Genomic_DNA"/>
</dbReference>
<evidence type="ECO:0000313" key="2">
    <source>
        <dbReference type="EMBL" id="KAK1602618.1"/>
    </source>
</evidence>
<protein>
    <submittedName>
        <fullName evidence="2">Uncharacterized protein</fullName>
    </submittedName>
</protein>
<organism evidence="2 3">
    <name type="scientific">Lolium multiflorum</name>
    <name type="common">Italian ryegrass</name>
    <name type="synonym">Lolium perenne subsp. multiflorum</name>
    <dbReference type="NCBI Taxonomy" id="4521"/>
    <lineage>
        <taxon>Eukaryota</taxon>
        <taxon>Viridiplantae</taxon>
        <taxon>Streptophyta</taxon>
        <taxon>Embryophyta</taxon>
        <taxon>Tracheophyta</taxon>
        <taxon>Spermatophyta</taxon>
        <taxon>Magnoliopsida</taxon>
        <taxon>Liliopsida</taxon>
        <taxon>Poales</taxon>
        <taxon>Poaceae</taxon>
        <taxon>BOP clade</taxon>
        <taxon>Pooideae</taxon>
        <taxon>Poodae</taxon>
        <taxon>Poeae</taxon>
        <taxon>Poeae Chloroplast Group 2 (Poeae type)</taxon>
        <taxon>Loliodinae</taxon>
        <taxon>Loliinae</taxon>
        <taxon>Lolium</taxon>
    </lineage>
</organism>
<reference evidence="2" key="1">
    <citation type="submission" date="2023-07" db="EMBL/GenBank/DDBJ databases">
        <title>A chromosome-level genome assembly of Lolium multiflorum.</title>
        <authorList>
            <person name="Chen Y."/>
            <person name="Copetti D."/>
            <person name="Kolliker R."/>
            <person name="Studer B."/>
        </authorList>
    </citation>
    <scope>NUCLEOTIDE SEQUENCE</scope>
    <source>
        <strain evidence="2">02402/16</strain>
        <tissue evidence="2">Leaf</tissue>
    </source>
</reference>
<keyword evidence="3" id="KW-1185">Reference proteome</keyword>
<feature type="coiled-coil region" evidence="1">
    <location>
        <begin position="89"/>
        <end position="166"/>
    </location>
</feature>
<name>A0AAD8QH90_LOLMU</name>
<comment type="caution">
    <text evidence="2">The sequence shown here is derived from an EMBL/GenBank/DDBJ whole genome shotgun (WGS) entry which is preliminary data.</text>
</comment>
<accession>A0AAD8QH90</accession>
<gene>
    <name evidence="2" type="ORF">QYE76_007972</name>
</gene>
<evidence type="ECO:0000313" key="3">
    <source>
        <dbReference type="Proteomes" id="UP001231189"/>
    </source>
</evidence>